<reference evidence="4" key="2">
    <citation type="journal article" date="2019" name="Genome Biol. Evol.">
        <title>Day and night: Metabolic profiles and evolutionary relationships of six axenic non-marine cyanobacteria.</title>
        <authorList>
            <person name="Will S.E."/>
            <person name="Henke P."/>
            <person name="Boedeker C."/>
            <person name="Huang S."/>
            <person name="Brinkmann H."/>
            <person name="Rohde M."/>
            <person name="Jarek M."/>
            <person name="Friedl T."/>
            <person name="Seufert S."/>
            <person name="Schumacher M."/>
            <person name="Overmann J."/>
            <person name="Neumann-Schaal M."/>
            <person name="Petersen J."/>
        </authorList>
    </citation>
    <scope>NUCLEOTIDE SEQUENCE [LARGE SCALE GENOMIC DNA]</scope>
    <source>
        <strain evidence="4">PCC 7102</strain>
    </source>
</reference>
<evidence type="ECO:0000259" key="3">
    <source>
        <dbReference type="Pfam" id="PF06480"/>
    </source>
</evidence>
<dbReference type="GO" id="GO:0005524">
    <property type="term" value="F:ATP binding"/>
    <property type="evidence" value="ECO:0007669"/>
    <property type="project" value="InterPro"/>
</dbReference>
<dbReference type="GO" id="GO:0008270">
    <property type="term" value="F:zinc ion binding"/>
    <property type="evidence" value="ECO:0007669"/>
    <property type="project" value="InterPro"/>
</dbReference>
<feature type="domain" description="Peptidase M41 FtsH extracellular" evidence="3">
    <location>
        <begin position="205"/>
        <end position="271"/>
    </location>
</feature>
<dbReference type="AlphaFoldDB" id="A0A433VQI2"/>
<name>A0A433VQI2_9CYAN</name>
<dbReference type="Gene3D" id="3.30.720.210">
    <property type="match status" value="5"/>
</dbReference>
<dbReference type="InterPro" id="IPR011546">
    <property type="entry name" value="Pept_M41_FtsH_extracell"/>
</dbReference>
<dbReference type="Pfam" id="PF06480">
    <property type="entry name" value="FtsH_ext"/>
    <property type="match status" value="2"/>
</dbReference>
<organism evidence="4 5">
    <name type="scientific">Dulcicalothrix desertica PCC 7102</name>
    <dbReference type="NCBI Taxonomy" id="232991"/>
    <lineage>
        <taxon>Bacteria</taxon>
        <taxon>Bacillati</taxon>
        <taxon>Cyanobacteriota</taxon>
        <taxon>Cyanophyceae</taxon>
        <taxon>Nostocales</taxon>
        <taxon>Calotrichaceae</taxon>
        <taxon>Dulcicalothrix</taxon>
    </lineage>
</organism>
<dbReference type="GO" id="GO:0016020">
    <property type="term" value="C:membrane"/>
    <property type="evidence" value="ECO:0007669"/>
    <property type="project" value="InterPro"/>
</dbReference>
<protein>
    <recommendedName>
        <fullName evidence="3">Peptidase M41 FtsH extracellular domain-containing protein</fullName>
    </recommendedName>
</protein>
<dbReference type="Proteomes" id="UP000271624">
    <property type="component" value="Unassembled WGS sequence"/>
</dbReference>
<evidence type="ECO:0000256" key="2">
    <source>
        <dbReference type="ARBA" id="ARBA00022801"/>
    </source>
</evidence>
<dbReference type="GO" id="GO:0004176">
    <property type="term" value="F:ATP-dependent peptidase activity"/>
    <property type="evidence" value="ECO:0007669"/>
    <property type="project" value="InterPro"/>
</dbReference>
<dbReference type="OrthoDB" id="583620at2"/>
<evidence type="ECO:0000313" key="5">
    <source>
        <dbReference type="Proteomes" id="UP000271624"/>
    </source>
</evidence>
<dbReference type="EMBL" id="RSCL01000003">
    <property type="protein sequence ID" value="RUT08349.1"/>
    <property type="molecule type" value="Genomic_DNA"/>
</dbReference>
<evidence type="ECO:0000313" key="4">
    <source>
        <dbReference type="EMBL" id="RUT08349.1"/>
    </source>
</evidence>
<dbReference type="GO" id="GO:0004222">
    <property type="term" value="F:metalloendopeptidase activity"/>
    <property type="evidence" value="ECO:0007669"/>
    <property type="project" value="InterPro"/>
</dbReference>
<keyword evidence="2" id="KW-0378">Hydrolase</keyword>
<feature type="domain" description="Peptidase M41 FtsH extracellular" evidence="3">
    <location>
        <begin position="41"/>
        <end position="104"/>
    </location>
</feature>
<comment type="caution">
    <text evidence="4">The sequence shown here is derived from an EMBL/GenBank/DDBJ whole genome shotgun (WGS) entry which is preliminary data.</text>
</comment>
<evidence type="ECO:0000256" key="1">
    <source>
        <dbReference type="ARBA" id="ARBA00022670"/>
    </source>
</evidence>
<reference evidence="4" key="1">
    <citation type="submission" date="2018-12" db="EMBL/GenBank/DDBJ databases">
        <authorList>
            <person name="Will S."/>
            <person name="Neumann-Schaal M."/>
            <person name="Henke P."/>
        </authorList>
    </citation>
    <scope>NUCLEOTIDE SEQUENCE</scope>
    <source>
        <strain evidence="4">PCC 7102</strain>
    </source>
</reference>
<accession>A0A433VQI2</accession>
<gene>
    <name evidence="4" type="ORF">DSM106972_015170</name>
</gene>
<dbReference type="GO" id="GO:0006508">
    <property type="term" value="P:proteolysis"/>
    <property type="evidence" value="ECO:0007669"/>
    <property type="project" value="UniProtKB-KW"/>
</dbReference>
<keyword evidence="1" id="KW-0645">Protease</keyword>
<sequence length="421" mass="48395">MIRFKKIFTIIIAVGYLAFEVKTSFAQTIPQEMNKIRQLEQWRYSQFIQEVENGNVEKVNLYQDRTTAIVTRKNETKHKRVTLVDDPELINILIDKNIDIDVIPERPQPMYDKLSTWSYSQLLREVKNGNVKQAMMSSDGYTALVFYKNEPTLKLVHLINDPKLINYLVNKVDITVLPAGKGTDILVIEYTDKKTEANIREKPPENQQWSYSKLIQEIDKNNIASVTINQDVSELNAISKNGSNSQLVYLVKNPKLIETLIKNNVHITVIPESTHVQDKKFEQLKYSNLIQEASNANIKQINVYQDRPVALVTLKNDAKTKLVYLPQYPSLISTLVRYEVDISAIPKKTDEKDKRLEQWSYTKFIQEVKRGAVERVLLSADRTKVIVTSKGDAKRKLVYLADDPELINTLTTNNVDISVLP</sequence>
<proteinExistence type="predicted"/>
<dbReference type="RefSeq" id="WP_127080164.1">
    <property type="nucleotide sequence ID" value="NZ_RSCL01000003.1"/>
</dbReference>
<keyword evidence="5" id="KW-1185">Reference proteome</keyword>